<accession>A0A2N9IPJ1</accession>
<evidence type="ECO:0000313" key="1">
    <source>
        <dbReference type="EMBL" id="SPD25901.1"/>
    </source>
</evidence>
<gene>
    <name evidence="1" type="ORF">FSB_LOCUS53783</name>
</gene>
<name>A0A2N9IPJ1_FAGSY</name>
<protein>
    <submittedName>
        <fullName evidence="1">Uncharacterized protein</fullName>
    </submittedName>
</protein>
<dbReference type="AlphaFoldDB" id="A0A2N9IPJ1"/>
<organism evidence="1">
    <name type="scientific">Fagus sylvatica</name>
    <name type="common">Beechnut</name>
    <dbReference type="NCBI Taxonomy" id="28930"/>
    <lineage>
        <taxon>Eukaryota</taxon>
        <taxon>Viridiplantae</taxon>
        <taxon>Streptophyta</taxon>
        <taxon>Embryophyta</taxon>
        <taxon>Tracheophyta</taxon>
        <taxon>Spermatophyta</taxon>
        <taxon>Magnoliopsida</taxon>
        <taxon>eudicotyledons</taxon>
        <taxon>Gunneridae</taxon>
        <taxon>Pentapetalae</taxon>
        <taxon>rosids</taxon>
        <taxon>fabids</taxon>
        <taxon>Fagales</taxon>
        <taxon>Fagaceae</taxon>
        <taxon>Fagus</taxon>
    </lineage>
</organism>
<proteinExistence type="predicted"/>
<reference evidence="1" key="1">
    <citation type="submission" date="2018-02" db="EMBL/GenBank/DDBJ databases">
        <authorList>
            <person name="Cohen D.B."/>
            <person name="Kent A.D."/>
        </authorList>
    </citation>
    <scope>NUCLEOTIDE SEQUENCE</scope>
</reference>
<dbReference type="EMBL" id="OIVN01006136">
    <property type="protein sequence ID" value="SPD25901.1"/>
    <property type="molecule type" value="Genomic_DNA"/>
</dbReference>
<sequence>MARKDKVFSLKGSKRNLSCKGSHKCKHCDCYVQGGADNAGAGVENVRVGAGNAGVEARNAGAGASNVGAGGQNVELERALVAAVAARDRFGHGICLLGQKRVVSNGKKINFWNDKWLG</sequence>